<keyword evidence="3" id="KW-1185">Reference proteome</keyword>
<dbReference type="Proteomes" id="UP001329430">
    <property type="component" value="Chromosome 10"/>
</dbReference>
<evidence type="ECO:0000313" key="3">
    <source>
        <dbReference type="Proteomes" id="UP001329430"/>
    </source>
</evidence>
<evidence type="ECO:0000256" key="1">
    <source>
        <dbReference type="SAM" id="SignalP"/>
    </source>
</evidence>
<sequence length="1522" mass="176621">MAKLVIICVALLAFQGAELSEPNTFLEKTPEHLARLIETDTREYVNFLESHGYNYEVESSIKHYVERVESIVSKLQLKSHIKNGRVELTLEELTEKLRKILQILQNPKLVVEDDFPRYLLEIAGIFEKLAEYTKTGEQSIEVHQLLQNLLIEYCFTIKNAVRMLASPEIMHSSPLKMRLESDLKEIMDNLKHVDFDNVHVKRTMIDMVHNYVRGLEKTIPKEVLAHFEVFLRRCEAMNALECRKELTTAFDNLRTVIKGRELDQNRLMQLLAATNVLEFKIYNMCVTNVPHGETTTSFGLQIRTVSSGVINTLRSLSFEDRHAKQILMDQTHELIVNLKSITEKLDEAHFTPVQVVKGELNKIIVELKRVVESFHDMEEGEIKTTLTKCIQGATTQIEKLLRMEHENKDPQTSPVYEIFNDYLAILQHQLIQFQNIYQSTTEKQPITHMGNQIQTITNSVIVYLRNVPTNDVMIREKLEVQVHHLIKRVQAILVRVRDINDPNFTKIIQRISKITQAFESFMERTQISAINEVVFHFNILVQQVGVEMKNLAWLGQSAKLEDVVRSVMGEYLIIIENIQVKIQRINQVAQVGQSPRELALQIEVVAEHLRQMLVVFVSDNPLAKRTFMWEIRHFERVLETVADQLLSKEVSQSGKVYKEVGSNLKQVVMELRRSEKDAESADIYQYRMKVVNKIVKVAEEVQKLCWISQADIQEGLGVQTTYIRSILLELLLSLQNFHIQMMHNFQVVASGQSPSKILAEIEQIPKTLFGQLQAIKSEIDLEQILTIQLGEYLQTIENTLNSIHHEMKNNGEHNVEIEKIADMLGKMSLLLQNVNVKDVKEFWTKFELSLNEFIQGMHTLVAMNFEKVSKTHVGTHTGILHGVLSNMLATLRNMYIQLYYSQHGTEVTKINELGDRIAVITNNIMPTLETIVGSTTPIKQALDVQIFKYSRNLQYLINKIDKELGESNIKEVKEVQTKLRLSLTVLRQTASSMSTLTINDLKLHFNKLIQGVGAEIQKLVILQTTNKETHDVIRHLLLHYLKTLKNVHIQIQNISRMSHQSENYQLVAMEIDTAIIELCKYLQVLPQNHNLLAKVIVVESHEMAQLILNIINRYQAAAVVQDNDLFMEIATELKKIQLFLQNLNESTVLNDFNNFIVKLASHMERAAVLIEQLMWMPVKTVHGAQYRPDMPTFVRVTLHDFLSAVQNMFVQIANVIVHVDDKSFDEILHGKTHQNAQNLMEMPKSDILYRPELELYKGLVKKETPMVTNERNKWNLREYEHVTMPDSHRIPHTSSWPRSYQNGMMPSGYNQPMMSNPWYYPQMTASTYGPNMMYQMPQNTMVKQRNWWYPAAPTQYYPERMMPNGGMHQPAYYTDIKTMYQHQHQPEPKQVVENIEKITKKISNTLMNKPIEKDTILTQIRQLTTVLEEISRKMQVEQIADNLRNLKLAFDNIIKRSTIMNLDQMKKEICHNLEMVSKQFEDLVMIHETRTSTLVNTVLERYNNHLQMTWRELQNYSINQKY</sequence>
<protein>
    <submittedName>
        <fullName evidence="2">Uncharacterized protein</fullName>
    </submittedName>
</protein>
<dbReference type="EMBL" id="JAVRBK010000010">
    <property type="protein sequence ID" value="KAK5638252.1"/>
    <property type="molecule type" value="Genomic_DNA"/>
</dbReference>
<comment type="caution">
    <text evidence="2">The sequence shown here is derived from an EMBL/GenBank/DDBJ whole genome shotgun (WGS) entry which is preliminary data.</text>
</comment>
<evidence type="ECO:0000313" key="2">
    <source>
        <dbReference type="EMBL" id="KAK5638252.1"/>
    </source>
</evidence>
<feature type="chain" id="PRO_5042908116" evidence="1">
    <location>
        <begin position="20"/>
        <end position="1522"/>
    </location>
</feature>
<organism evidence="2 3">
    <name type="scientific">Pyrocoelia pectoralis</name>
    <dbReference type="NCBI Taxonomy" id="417401"/>
    <lineage>
        <taxon>Eukaryota</taxon>
        <taxon>Metazoa</taxon>
        <taxon>Ecdysozoa</taxon>
        <taxon>Arthropoda</taxon>
        <taxon>Hexapoda</taxon>
        <taxon>Insecta</taxon>
        <taxon>Pterygota</taxon>
        <taxon>Neoptera</taxon>
        <taxon>Endopterygota</taxon>
        <taxon>Coleoptera</taxon>
        <taxon>Polyphaga</taxon>
        <taxon>Elateriformia</taxon>
        <taxon>Elateroidea</taxon>
        <taxon>Lampyridae</taxon>
        <taxon>Lampyrinae</taxon>
        <taxon>Pyrocoelia</taxon>
    </lineage>
</organism>
<accession>A0AAN7ZC72</accession>
<feature type="signal peptide" evidence="1">
    <location>
        <begin position="1"/>
        <end position="19"/>
    </location>
</feature>
<gene>
    <name evidence="2" type="ORF">RI129_012547</name>
</gene>
<keyword evidence="1" id="KW-0732">Signal</keyword>
<proteinExistence type="predicted"/>
<name>A0AAN7ZC72_9COLE</name>
<reference evidence="2 3" key="1">
    <citation type="journal article" date="2024" name="Insects">
        <title>An Improved Chromosome-Level Genome Assembly of the Firefly Pyrocoelia pectoralis.</title>
        <authorList>
            <person name="Fu X."/>
            <person name="Meyer-Rochow V.B."/>
            <person name="Ballantyne L."/>
            <person name="Zhu X."/>
        </authorList>
    </citation>
    <scope>NUCLEOTIDE SEQUENCE [LARGE SCALE GENOMIC DNA]</scope>
    <source>
        <strain evidence="2">XCY_ONT2</strain>
    </source>
</reference>